<organism evidence="1 2">
    <name type="scientific">Romanomermis culicivorax</name>
    <name type="common">Nematode worm</name>
    <dbReference type="NCBI Taxonomy" id="13658"/>
    <lineage>
        <taxon>Eukaryota</taxon>
        <taxon>Metazoa</taxon>
        <taxon>Ecdysozoa</taxon>
        <taxon>Nematoda</taxon>
        <taxon>Enoplea</taxon>
        <taxon>Dorylaimia</taxon>
        <taxon>Mermithida</taxon>
        <taxon>Mermithoidea</taxon>
        <taxon>Mermithidae</taxon>
        <taxon>Romanomermis</taxon>
    </lineage>
</organism>
<dbReference type="Proteomes" id="UP000887565">
    <property type="component" value="Unplaced"/>
</dbReference>
<proteinExistence type="predicted"/>
<sequence length="119" mass="13435">MEQNNDDKLTITKVWGRRFMDEVDGRRRIERCGSYNIGLPGVGGKSLDIVAEVNVDSIESRQNMKSGTCLAEKSNLFSYRDPSYALVLDIVTIINLNLTRARLSGSQVPFFNQLHNNNQ</sequence>
<reference evidence="2" key="1">
    <citation type="submission" date="2022-11" db="UniProtKB">
        <authorList>
            <consortium name="WormBaseParasite"/>
        </authorList>
    </citation>
    <scope>IDENTIFICATION</scope>
</reference>
<keyword evidence="1" id="KW-1185">Reference proteome</keyword>
<evidence type="ECO:0000313" key="1">
    <source>
        <dbReference type="Proteomes" id="UP000887565"/>
    </source>
</evidence>
<evidence type="ECO:0000313" key="2">
    <source>
        <dbReference type="WBParaSite" id="nRc.2.0.1.t03796-RA"/>
    </source>
</evidence>
<accession>A0A915HQK9</accession>
<name>A0A915HQK9_ROMCU</name>
<dbReference type="WBParaSite" id="nRc.2.0.1.t03796-RA">
    <property type="protein sequence ID" value="nRc.2.0.1.t03796-RA"/>
    <property type="gene ID" value="nRc.2.0.1.g03796"/>
</dbReference>
<dbReference type="AlphaFoldDB" id="A0A915HQK9"/>
<protein>
    <submittedName>
        <fullName evidence="2">Uncharacterized protein</fullName>
    </submittedName>
</protein>